<evidence type="ECO:0000259" key="3">
    <source>
        <dbReference type="Pfam" id="PF25019"/>
    </source>
</evidence>
<accession>A0A498IPM5</accession>
<dbReference type="SUPFAM" id="SSF52058">
    <property type="entry name" value="L domain-like"/>
    <property type="match status" value="1"/>
</dbReference>
<gene>
    <name evidence="4" type="ORF">DVH24_005674</name>
</gene>
<dbReference type="Pfam" id="PF00560">
    <property type="entry name" value="LRR_1"/>
    <property type="match status" value="1"/>
</dbReference>
<organism evidence="4 5">
    <name type="scientific">Malus domestica</name>
    <name type="common">Apple</name>
    <name type="synonym">Pyrus malus</name>
    <dbReference type="NCBI Taxonomy" id="3750"/>
    <lineage>
        <taxon>Eukaryota</taxon>
        <taxon>Viridiplantae</taxon>
        <taxon>Streptophyta</taxon>
        <taxon>Embryophyta</taxon>
        <taxon>Tracheophyta</taxon>
        <taxon>Spermatophyta</taxon>
        <taxon>Magnoliopsida</taxon>
        <taxon>eudicotyledons</taxon>
        <taxon>Gunneridae</taxon>
        <taxon>Pentapetalae</taxon>
        <taxon>rosids</taxon>
        <taxon>fabids</taxon>
        <taxon>Rosales</taxon>
        <taxon>Rosaceae</taxon>
        <taxon>Amygdaloideae</taxon>
        <taxon>Maleae</taxon>
        <taxon>Malus</taxon>
    </lineage>
</organism>
<evidence type="ECO:0000256" key="2">
    <source>
        <dbReference type="ARBA" id="ARBA00022737"/>
    </source>
</evidence>
<keyword evidence="5" id="KW-1185">Reference proteome</keyword>
<evidence type="ECO:0000256" key="1">
    <source>
        <dbReference type="ARBA" id="ARBA00022614"/>
    </source>
</evidence>
<dbReference type="PANTHER" id="PTHR47186">
    <property type="entry name" value="LEUCINE-RICH REPEAT-CONTAINING PROTEIN 57"/>
    <property type="match status" value="1"/>
</dbReference>
<comment type="caution">
    <text evidence="4">The sequence shown here is derived from an EMBL/GenBank/DDBJ whole genome shotgun (WGS) entry which is preliminary data.</text>
</comment>
<keyword evidence="1" id="KW-0433">Leucine-rich repeat</keyword>
<dbReference type="SMART" id="SM00369">
    <property type="entry name" value="LRR_TYP"/>
    <property type="match status" value="3"/>
</dbReference>
<protein>
    <recommendedName>
        <fullName evidence="3">R13L1/DRL21-like LRR repeat region domain-containing protein</fullName>
    </recommendedName>
</protein>
<name>A0A498IPM5_MALDO</name>
<keyword evidence="2" id="KW-0677">Repeat</keyword>
<dbReference type="Pfam" id="PF25019">
    <property type="entry name" value="LRR_R13L1-DRL21"/>
    <property type="match status" value="1"/>
</dbReference>
<sequence>MHDLINDLAKFVSGEFCLRLEDNDSFDIVRKTRHFSFLIGRDGCDFEKFEALYKAKYLHTFLSLPQWNPTRPSFQLLDTVLNDLLPLLQCLRVLTLSYYTIKELPNSFSNLKHLRYLDLSYTLLEKLPETLCTLYNLQTLLVSYCRALTQLPANLGALINLRHLDIEGTKLERMPPHIGKLKDLRTLSEFVLDKPTGHNIVELKELKHLCGKFRMLGLHHIDNVTDASEASIRDKNCLSELSLEWEGDTDNSQKDREVLDSLQPHTNIKILSIHFYGGTRFPSWLGDFSYSNLVGLKLVNCGNCCFLPPLGQLPSLRDLSIEGLNGVVSIGPEFYGYGSSCGIKSFRCLKVLKFCNMQELQEWCYIGCNEDDGAFPNLSHLGLLICPKLSRMLPLDCFPKLEKLKLFGTNLESLTVSQESHSSSLLFFNYLDIFLCPNFVCFPDGGLPAPNLTEIKICGCEKLRSLPEQMHTLLPSLQFMLIRDCPELESFPQGGLPSQVKSLSIFSCKKLIATRMQWGLRTLTSLRNLKVSFENSEEPDMFPEEGLLPTTWGLDISPPLET</sequence>
<dbReference type="AlphaFoldDB" id="A0A498IPM5"/>
<dbReference type="InterPro" id="IPR056789">
    <property type="entry name" value="LRR_R13L1-DRL21"/>
</dbReference>
<dbReference type="InterPro" id="IPR001611">
    <property type="entry name" value="Leu-rich_rpt"/>
</dbReference>
<dbReference type="STRING" id="3750.A0A498IPM5"/>
<dbReference type="EMBL" id="RDQH01000337">
    <property type="protein sequence ID" value="RXH83421.1"/>
    <property type="molecule type" value="Genomic_DNA"/>
</dbReference>
<dbReference type="InterPro" id="IPR032675">
    <property type="entry name" value="LRR_dom_sf"/>
</dbReference>
<feature type="domain" description="R13L1/DRL21-like LRR repeat region" evidence="3">
    <location>
        <begin position="200"/>
        <end position="323"/>
    </location>
</feature>
<dbReference type="PANTHER" id="PTHR47186:SF18">
    <property type="entry name" value="RX N-TERMINAL DOMAIN-CONTAINING PROTEIN"/>
    <property type="match status" value="1"/>
</dbReference>
<dbReference type="InterPro" id="IPR003591">
    <property type="entry name" value="Leu-rich_rpt_typical-subtyp"/>
</dbReference>
<reference evidence="4 5" key="1">
    <citation type="submission" date="2018-10" db="EMBL/GenBank/DDBJ databases">
        <title>A high-quality apple genome assembly.</title>
        <authorList>
            <person name="Hu J."/>
        </authorList>
    </citation>
    <scope>NUCLEOTIDE SEQUENCE [LARGE SCALE GENOMIC DNA]</scope>
    <source>
        <strain evidence="5">cv. HFTH1</strain>
        <tissue evidence="4">Young leaf</tissue>
    </source>
</reference>
<dbReference type="Proteomes" id="UP000290289">
    <property type="component" value="Chromosome 11"/>
</dbReference>
<evidence type="ECO:0000313" key="5">
    <source>
        <dbReference type="Proteomes" id="UP000290289"/>
    </source>
</evidence>
<dbReference type="Gene3D" id="3.80.10.10">
    <property type="entry name" value="Ribonuclease Inhibitor"/>
    <property type="match status" value="2"/>
</dbReference>
<evidence type="ECO:0000313" key="4">
    <source>
        <dbReference type="EMBL" id="RXH83421.1"/>
    </source>
</evidence>
<proteinExistence type="predicted"/>